<reference evidence="4" key="1">
    <citation type="submission" date="2015-07" db="EMBL/GenBank/DDBJ databases">
        <authorList>
            <person name="Teixeira M.M."/>
            <person name="Souza R.C."/>
            <person name="Almeida L.G."/>
            <person name="Vicente V.A."/>
            <person name="de Hoog S."/>
            <person name="Bocca A.L."/>
            <person name="de Almeida S.R."/>
            <person name="Vasconcelos A.T."/>
            <person name="Felipe M.S."/>
        </authorList>
    </citation>
    <scope>NUCLEOTIDE SEQUENCE [LARGE SCALE GENOMIC DNA]</scope>
    <source>
        <strain evidence="4">KSF</strain>
    </source>
</reference>
<keyword evidence="2" id="KW-0812">Transmembrane</keyword>
<keyword evidence="2" id="KW-1133">Transmembrane helix</keyword>
<dbReference type="VEuPathDB" id="FungiDB:CLCR_00975"/>
<keyword evidence="2" id="KW-0472">Membrane</keyword>
<evidence type="ECO:0000313" key="3">
    <source>
        <dbReference type="EMBL" id="OCT54511.1"/>
    </source>
</evidence>
<evidence type="ECO:0000313" key="4">
    <source>
        <dbReference type="Proteomes" id="UP000094526"/>
    </source>
</evidence>
<organism evidence="3 4">
    <name type="scientific">Cladophialophora carrionii</name>
    <dbReference type="NCBI Taxonomy" id="86049"/>
    <lineage>
        <taxon>Eukaryota</taxon>
        <taxon>Fungi</taxon>
        <taxon>Dikarya</taxon>
        <taxon>Ascomycota</taxon>
        <taxon>Pezizomycotina</taxon>
        <taxon>Eurotiomycetes</taxon>
        <taxon>Chaetothyriomycetidae</taxon>
        <taxon>Chaetothyriales</taxon>
        <taxon>Herpotrichiellaceae</taxon>
        <taxon>Cladophialophora</taxon>
    </lineage>
</organism>
<gene>
    <name evidence="3" type="ORF">CLCR_00975</name>
</gene>
<accession>A0A1C1D1C9</accession>
<dbReference type="EMBL" id="LGRB01000004">
    <property type="protein sequence ID" value="OCT54511.1"/>
    <property type="molecule type" value="Genomic_DNA"/>
</dbReference>
<feature type="transmembrane region" description="Helical" evidence="2">
    <location>
        <begin position="126"/>
        <end position="149"/>
    </location>
</feature>
<evidence type="ECO:0000256" key="1">
    <source>
        <dbReference type="SAM" id="MobiDB-lite"/>
    </source>
</evidence>
<dbReference type="AlphaFoldDB" id="A0A1C1D1C9"/>
<dbReference type="OrthoDB" id="5387214at2759"/>
<feature type="region of interest" description="Disordered" evidence="1">
    <location>
        <begin position="1"/>
        <end position="25"/>
    </location>
</feature>
<dbReference type="VEuPathDB" id="FungiDB:G647_01768"/>
<feature type="compositionally biased region" description="Polar residues" evidence="1">
    <location>
        <begin position="1"/>
        <end position="10"/>
    </location>
</feature>
<dbReference type="eggNOG" id="ENOG502SG6B">
    <property type="taxonomic scope" value="Eukaryota"/>
</dbReference>
<proteinExistence type="predicted"/>
<name>A0A1C1D1C9_9EURO</name>
<evidence type="ECO:0000256" key="2">
    <source>
        <dbReference type="SAM" id="Phobius"/>
    </source>
</evidence>
<comment type="caution">
    <text evidence="3">The sequence shown here is derived from an EMBL/GenBank/DDBJ whole genome shotgun (WGS) entry which is preliminary data.</text>
</comment>
<dbReference type="Proteomes" id="UP000094526">
    <property type="component" value="Unassembled WGS sequence"/>
</dbReference>
<protein>
    <submittedName>
        <fullName evidence="3">Uncharacterized protein</fullName>
    </submittedName>
</protein>
<sequence length="166" mass="18227">MTTPTDATELTEQKPAATHEHPKLEFDPCSNAKFTSPFYLYKHDSPRPSFDVAKSQDPVHVSVNDLKDLEAGSVNLSPSISQEKRDAQNAATTSRLTFWKRQKQCMTKPKQRGCAWFSRLSPRQRIVVKILIGLLIIGAAVAIAIGVSIKVGGGVYKSNNTTTEIG</sequence>
<keyword evidence="4" id="KW-1185">Reference proteome</keyword>